<dbReference type="Proteomes" id="UP000009131">
    <property type="component" value="Unassembled WGS sequence"/>
</dbReference>
<dbReference type="InterPro" id="IPR057326">
    <property type="entry name" value="KR_dom"/>
</dbReference>
<evidence type="ECO:0000259" key="3">
    <source>
        <dbReference type="SMART" id="SM00822"/>
    </source>
</evidence>
<evidence type="ECO:0000313" key="5">
    <source>
        <dbReference type="Proteomes" id="UP000009131"/>
    </source>
</evidence>
<dbReference type="PANTHER" id="PTHR24322">
    <property type="entry name" value="PKSB"/>
    <property type="match status" value="1"/>
</dbReference>
<dbReference type="FunCoup" id="G7E7F6">
    <property type="interactions" value="90"/>
</dbReference>
<dbReference type="CDD" id="cd05339">
    <property type="entry name" value="17beta-HSDXI-like_SDR_c"/>
    <property type="match status" value="1"/>
</dbReference>
<dbReference type="InterPro" id="IPR002347">
    <property type="entry name" value="SDR_fam"/>
</dbReference>
<protein>
    <recommendedName>
        <fullName evidence="3">Ketoreductase domain-containing protein</fullName>
    </recommendedName>
</protein>
<dbReference type="RefSeq" id="XP_014567508.1">
    <property type="nucleotide sequence ID" value="XM_014712022.1"/>
</dbReference>
<dbReference type="PRINTS" id="PR00081">
    <property type="entry name" value="GDHRDH"/>
</dbReference>
<dbReference type="SUPFAM" id="SSF51735">
    <property type="entry name" value="NAD(P)-binding Rossmann-fold domains"/>
    <property type="match status" value="1"/>
</dbReference>
<accession>G7E7F6</accession>
<dbReference type="EMBL" id="BABT02000164">
    <property type="protein sequence ID" value="GAA98766.1"/>
    <property type="molecule type" value="Genomic_DNA"/>
</dbReference>
<dbReference type="PANTHER" id="PTHR24322:SF736">
    <property type="entry name" value="RETINOL DEHYDROGENASE 10"/>
    <property type="match status" value="1"/>
</dbReference>
<evidence type="ECO:0000256" key="1">
    <source>
        <dbReference type="ARBA" id="ARBA00006484"/>
    </source>
</evidence>
<evidence type="ECO:0000313" key="4">
    <source>
        <dbReference type="EMBL" id="GAA98766.1"/>
    </source>
</evidence>
<dbReference type="PRINTS" id="PR00080">
    <property type="entry name" value="SDRFAMILY"/>
</dbReference>
<reference evidence="4 5" key="1">
    <citation type="journal article" date="2011" name="J. Gen. Appl. Microbiol.">
        <title>Draft genome sequencing of the enigmatic basidiomycete Mixia osmundae.</title>
        <authorList>
            <person name="Nishida H."/>
            <person name="Nagatsuka Y."/>
            <person name="Sugiyama J."/>
        </authorList>
    </citation>
    <scope>NUCLEOTIDE SEQUENCE [LARGE SCALE GENOMIC DNA]</scope>
    <source>
        <strain evidence="5">CBS 9802 / IAM 14324 / JCM 22182 / KY 12970</strain>
    </source>
</reference>
<comment type="similarity">
    <text evidence="1">Belongs to the short-chain dehydrogenases/reductases (SDR) family.</text>
</comment>
<keyword evidence="5" id="KW-1185">Reference proteome</keyword>
<dbReference type="SMART" id="SM00822">
    <property type="entry name" value="PKS_KR"/>
    <property type="match status" value="1"/>
</dbReference>
<dbReference type="InParanoid" id="G7E7F6"/>
<dbReference type="InterPro" id="IPR036291">
    <property type="entry name" value="NAD(P)-bd_dom_sf"/>
</dbReference>
<dbReference type="STRING" id="764103.G7E7F6"/>
<dbReference type="OrthoDB" id="10253736at2759"/>
<organism evidence="4 5">
    <name type="scientific">Mixia osmundae (strain CBS 9802 / IAM 14324 / JCM 22182 / KY 12970)</name>
    <dbReference type="NCBI Taxonomy" id="764103"/>
    <lineage>
        <taxon>Eukaryota</taxon>
        <taxon>Fungi</taxon>
        <taxon>Dikarya</taxon>
        <taxon>Basidiomycota</taxon>
        <taxon>Pucciniomycotina</taxon>
        <taxon>Mixiomycetes</taxon>
        <taxon>Mixiales</taxon>
        <taxon>Mixiaceae</taxon>
        <taxon>Mixia</taxon>
    </lineage>
</organism>
<sequence length="556" mass="61776">MSPRYSPVDTALDVIDATILSVPASALIFAYYLRNFVRDYSLPLSLSALSDFFKEHYRIKQFLLLVLLRRGNGALSRLVDNNGVWKRQIPYYLEAAPDTGGRSEIIVVVGGAQGIGARLVEELKWKRGVKIAVMDIAPANIADHDRHVRYYKTNIADPEAVSQSAQAIRDDFGHPSILINCAGILRGKSIIDITPKELQLTFAVNTLGLIYVTKEFLPAIVKANHGHIVNISSAAALVSAPGCGDYSPSKAAVMAFHEVLAAELAGRYNAPAVRTTLIQPIKVNTALGSAVNDHPDKFLTPLLEPDDIAQGIIQAIEGGLSQTIIIPRAVKWSLPLLRVAPSWYRWLITRSGGTNEFATLDSVAKGAKGGYKILVDDAHSLHPAAFWLRCHNVEPQPADLLYLRVSRLRLQMEPWQGGLFTFREIDAPTPPSEIKFKVFPEMSSVDQNDVMVPLTVSIHIKPWETEADPIDWDEPYRSCCLIIVAFDITLGLVSTRLLVHQTRMYRHCRSAALNPLEPVAFPLCPARYEAPRQLVEDCDEVMHAISFETWPTRWFF</sequence>
<comment type="caution">
    <text evidence="4">The sequence shown here is derived from an EMBL/GenBank/DDBJ whole genome shotgun (WGS) entry which is preliminary data.</text>
</comment>
<dbReference type="Gene3D" id="3.40.50.720">
    <property type="entry name" value="NAD(P)-binding Rossmann-like Domain"/>
    <property type="match status" value="1"/>
</dbReference>
<dbReference type="Pfam" id="PF00106">
    <property type="entry name" value="adh_short"/>
    <property type="match status" value="1"/>
</dbReference>
<dbReference type="AlphaFoldDB" id="G7E7F6"/>
<dbReference type="GO" id="GO:0016616">
    <property type="term" value="F:oxidoreductase activity, acting on the CH-OH group of donors, NAD or NADP as acceptor"/>
    <property type="evidence" value="ECO:0007669"/>
    <property type="project" value="TreeGrafter"/>
</dbReference>
<dbReference type="HOGENOM" id="CLU_490085_0_0_1"/>
<proteinExistence type="inferred from homology"/>
<feature type="domain" description="Ketoreductase" evidence="3">
    <location>
        <begin position="104"/>
        <end position="276"/>
    </location>
</feature>
<evidence type="ECO:0000256" key="2">
    <source>
        <dbReference type="ARBA" id="ARBA00023002"/>
    </source>
</evidence>
<name>G7E7F6_MIXOS</name>
<reference evidence="4 5" key="2">
    <citation type="journal article" date="2012" name="Open Biol.">
        <title>Characteristics of nucleosomes and linker DNA regions on the genome of the basidiomycete Mixia osmundae revealed by mono- and dinucleosome mapping.</title>
        <authorList>
            <person name="Nishida H."/>
            <person name="Kondo S."/>
            <person name="Matsumoto T."/>
            <person name="Suzuki Y."/>
            <person name="Yoshikawa H."/>
            <person name="Taylor T.D."/>
            <person name="Sugiyama J."/>
        </authorList>
    </citation>
    <scope>NUCLEOTIDE SEQUENCE [LARGE SCALE GENOMIC DNA]</scope>
    <source>
        <strain evidence="5">CBS 9802 / IAM 14324 / JCM 22182 / KY 12970</strain>
    </source>
</reference>
<keyword evidence="2" id="KW-0560">Oxidoreductase</keyword>
<dbReference type="eggNOG" id="KOG1201">
    <property type="taxonomic scope" value="Eukaryota"/>
</dbReference>
<gene>
    <name evidence="4" type="primary">Mo05454</name>
    <name evidence="4" type="ORF">E5Q_05454</name>
</gene>